<reference evidence="26" key="1">
    <citation type="submission" date="2017-09" db="EMBL/GenBank/DDBJ databases">
        <title>Arcobacter canalis sp. nov., a new species isolated from a water canal contaminated with urban sewage.</title>
        <authorList>
            <person name="Perez-Cataluna A."/>
            <person name="Salas-Masso N."/>
            <person name="Figueras M.J."/>
        </authorList>
    </citation>
    <scope>NUCLEOTIDE SEQUENCE [LARGE SCALE GENOMIC DNA]</scope>
    <source>
        <strain evidence="26">CECT 7727</strain>
    </source>
</reference>
<evidence type="ECO:0000256" key="4">
    <source>
        <dbReference type="ARBA" id="ARBA00022448"/>
    </source>
</evidence>
<dbReference type="UniPathway" id="UPA00705"/>
<feature type="transmembrane region" description="Helical" evidence="22">
    <location>
        <begin position="33"/>
        <end position="53"/>
    </location>
</feature>
<evidence type="ECO:0000313" key="27">
    <source>
        <dbReference type="Proteomes" id="UP000264693"/>
    </source>
</evidence>
<evidence type="ECO:0000256" key="20">
    <source>
        <dbReference type="PIRSR" id="PIRSR000006-1"/>
    </source>
</evidence>
<dbReference type="PANTHER" id="PTHR33751:SF1">
    <property type="entry name" value="CBB3-TYPE CYTOCHROME C OXIDASE SUBUNIT FIXP"/>
    <property type="match status" value="1"/>
</dbReference>
<keyword evidence="8" id="KW-0679">Respiratory chain</keyword>
<evidence type="ECO:0000256" key="16">
    <source>
        <dbReference type="ARBA" id="ARBA00023004"/>
    </source>
</evidence>
<evidence type="ECO:0000256" key="15">
    <source>
        <dbReference type="ARBA" id="ARBA00023002"/>
    </source>
</evidence>
<name>A0A347THM7_9BACT</name>
<keyword evidence="6" id="KW-0997">Cell inner membrane</keyword>
<feature type="binding site" description="covalent" evidence="21">
    <location>
        <position position="231"/>
    </location>
    <ligand>
        <name>heme c</name>
        <dbReference type="ChEBI" id="CHEBI:61717"/>
        <label>2</label>
    </ligand>
</feature>
<dbReference type="InterPro" id="IPR036909">
    <property type="entry name" value="Cyt_c-like_dom_sf"/>
</dbReference>
<dbReference type="AlphaFoldDB" id="A0A347THM7"/>
<dbReference type="EMBL" id="NXAO01000021">
    <property type="protein sequence ID" value="PHO15719.1"/>
    <property type="molecule type" value="Genomic_DNA"/>
</dbReference>
<keyword evidence="10 20" id="KW-0479">Metal-binding</keyword>
<dbReference type="InterPro" id="IPR032858">
    <property type="entry name" value="CcoP_N"/>
</dbReference>
<evidence type="ECO:0000259" key="23">
    <source>
        <dbReference type="PROSITE" id="PS51007"/>
    </source>
</evidence>
<dbReference type="RefSeq" id="WP_099310733.1">
    <property type="nucleotide sequence ID" value="NZ_CP032101.1"/>
</dbReference>
<dbReference type="GO" id="GO:0005886">
    <property type="term" value="C:plasma membrane"/>
    <property type="evidence" value="ECO:0007669"/>
    <property type="project" value="UniProtKB-SubCell"/>
</dbReference>
<dbReference type="Pfam" id="PF13442">
    <property type="entry name" value="Cytochrome_CBB3"/>
    <property type="match status" value="2"/>
</dbReference>
<dbReference type="GO" id="GO:0005506">
    <property type="term" value="F:iron ion binding"/>
    <property type="evidence" value="ECO:0007669"/>
    <property type="project" value="InterPro"/>
</dbReference>
<comment type="pathway">
    <text evidence="2">Energy metabolism; oxidative phosphorylation.</text>
</comment>
<comment type="cofactor">
    <cofactor evidence="21">
        <name>heme c</name>
        <dbReference type="ChEBI" id="CHEBI:61717"/>
    </cofactor>
    <text evidence="21">Binds 2 heme C groups per subunit.</text>
</comment>
<dbReference type="Gene3D" id="6.10.280.130">
    <property type="match status" value="1"/>
</dbReference>
<feature type="binding site" description="axial binding residue" evidence="20">
    <location>
        <position position="235"/>
    </location>
    <ligand>
        <name>heme c</name>
        <dbReference type="ChEBI" id="CHEBI:61717"/>
        <label>2</label>
    </ligand>
    <ligandPart>
        <name>Fe</name>
        <dbReference type="ChEBI" id="CHEBI:18248"/>
    </ligandPart>
</feature>
<feature type="transmembrane region" description="Helical" evidence="22">
    <location>
        <begin position="86"/>
        <end position="104"/>
    </location>
</feature>
<dbReference type="PROSITE" id="PS51007">
    <property type="entry name" value="CYTC"/>
    <property type="match status" value="1"/>
</dbReference>
<keyword evidence="17" id="KW-0406">Ion transport</keyword>
<dbReference type="InterPro" id="IPR008168">
    <property type="entry name" value="Cyt_C_IC"/>
</dbReference>
<evidence type="ECO:0000256" key="21">
    <source>
        <dbReference type="PIRSR" id="PIRSR000006-2"/>
    </source>
</evidence>
<dbReference type="GO" id="GO:0009055">
    <property type="term" value="F:electron transfer activity"/>
    <property type="evidence" value="ECO:0007669"/>
    <property type="project" value="InterPro"/>
</dbReference>
<evidence type="ECO:0000256" key="1">
    <source>
        <dbReference type="ARBA" id="ARBA00004533"/>
    </source>
</evidence>
<dbReference type="GO" id="GO:0006119">
    <property type="term" value="P:oxidative phosphorylation"/>
    <property type="evidence" value="ECO:0007669"/>
    <property type="project" value="UniProtKB-UniPathway"/>
</dbReference>
<keyword evidence="11" id="KW-0677">Repeat</keyword>
<evidence type="ECO:0000256" key="17">
    <source>
        <dbReference type="ARBA" id="ARBA00023065"/>
    </source>
</evidence>
<evidence type="ECO:0000256" key="10">
    <source>
        <dbReference type="ARBA" id="ARBA00022723"/>
    </source>
</evidence>
<evidence type="ECO:0000256" key="2">
    <source>
        <dbReference type="ARBA" id="ARBA00004673"/>
    </source>
</evidence>
<keyword evidence="16 20" id="KW-0408">Iron</keyword>
<evidence type="ECO:0000256" key="8">
    <source>
        <dbReference type="ARBA" id="ARBA00022660"/>
    </source>
</evidence>
<evidence type="ECO:0000256" key="12">
    <source>
        <dbReference type="ARBA" id="ARBA00022781"/>
    </source>
</evidence>
<keyword evidence="4" id="KW-0813">Transport</keyword>
<dbReference type="Proteomes" id="UP000224740">
    <property type="component" value="Unassembled WGS sequence"/>
</dbReference>
<evidence type="ECO:0000256" key="9">
    <source>
        <dbReference type="ARBA" id="ARBA00022692"/>
    </source>
</evidence>
<dbReference type="PANTHER" id="PTHR33751">
    <property type="entry name" value="CBB3-TYPE CYTOCHROME C OXIDASE SUBUNIT FIXP"/>
    <property type="match status" value="1"/>
</dbReference>
<feature type="binding site" description="covalent" evidence="21">
    <location>
        <position position="155"/>
    </location>
    <ligand>
        <name>heme c</name>
        <dbReference type="ChEBI" id="CHEBI:61717"/>
        <label>1</label>
    </ligand>
</feature>
<dbReference type="SUPFAM" id="SSF46626">
    <property type="entry name" value="Cytochrome c"/>
    <property type="match status" value="2"/>
</dbReference>
<evidence type="ECO:0000256" key="7">
    <source>
        <dbReference type="ARBA" id="ARBA00022617"/>
    </source>
</evidence>
<proteinExistence type="inferred from homology"/>
<reference evidence="24 27" key="3">
    <citation type="submission" date="2018-08" db="EMBL/GenBank/DDBJ databases">
        <title>Complete genome of the Arcobacter marinus type strain JCM 15502.</title>
        <authorList>
            <person name="Miller W.G."/>
            <person name="Yee E."/>
            <person name="Huynh S."/>
            <person name="Parker C.T."/>
        </authorList>
    </citation>
    <scope>NUCLEOTIDE SEQUENCE [LARGE SCALE GENOMIC DNA]</scope>
    <source>
        <strain evidence="24 27">JCM 15502</strain>
    </source>
</reference>
<dbReference type="InterPro" id="IPR009056">
    <property type="entry name" value="Cyt_c-like_dom"/>
</dbReference>
<feature type="binding site" description="axial binding residue" evidence="20">
    <location>
        <position position="198"/>
    </location>
    <ligand>
        <name>heme c</name>
        <dbReference type="ChEBI" id="CHEBI:61717"/>
        <label>2</label>
    </ligand>
    <ligandPart>
        <name>Fe</name>
        <dbReference type="ChEBI" id="CHEBI:18248"/>
    </ligandPart>
</feature>
<evidence type="ECO:0000313" key="26">
    <source>
        <dbReference type="Proteomes" id="UP000224740"/>
    </source>
</evidence>
<feature type="binding site" description="covalent" evidence="21">
    <location>
        <position position="234"/>
    </location>
    <ligand>
        <name>heme c</name>
        <dbReference type="ChEBI" id="CHEBI:61717"/>
        <label>2</label>
    </ligand>
</feature>
<dbReference type="Pfam" id="PF14715">
    <property type="entry name" value="FixP_N"/>
    <property type="match status" value="1"/>
</dbReference>
<dbReference type="Gene3D" id="1.10.760.10">
    <property type="entry name" value="Cytochrome c-like domain"/>
    <property type="match status" value="2"/>
</dbReference>
<keyword evidence="5" id="KW-1003">Cell membrane</keyword>
<feature type="binding site" description="covalent" evidence="21">
    <location>
        <position position="152"/>
    </location>
    <ligand>
        <name>heme c</name>
        <dbReference type="ChEBI" id="CHEBI:61717"/>
        <label>1</label>
    </ligand>
</feature>
<keyword evidence="14 22" id="KW-1133">Transmembrane helix</keyword>
<dbReference type="EMBL" id="CP032101">
    <property type="protein sequence ID" value="AXX86105.1"/>
    <property type="molecule type" value="Genomic_DNA"/>
</dbReference>
<dbReference type="InterPro" id="IPR038414">
    <property type="entry name" value="CcoP_N_sf"/>
</dbReference>
<dbReference type="GO" id="GO:0020037">
    <property type="term" value="F:heme binding"/>
    <property type="evidence" value="ECO:0007669"/>
    <property type="project" value="InterPro"/>
</dbReference>
<sequence length="296" mass="31979">MKSMVIGGIILIIALMAGTYFIAGDAFNSDDYINSLTMLGAVAIISITVFVALKYINQIKNDTASGELAEEKWDGIGEYKNPIPTGWGLAFIGTLVWLFWYWSIGYPTNGFSQIGQWNEETIEYNKKFASKWENPSEETLTAMGESIYLVQCAPCHGIDAEGIEGKAQNLTHRMSKESIEYVIRNGANNLKSSYPGGMPPMMLSEEADIQAVSSYVAGGFKGEQPAAYGVCAGCHGADGKGIAYVGPNIVDYTDALVTSVLNNGKKGAIGMMPSFKGRLNPTQEKALATYIRSLGE</sequence>
<feature type="binding site" description="axial binding residue" evidence="20">
    <location>
        <position position="272"/>
    </location>
    <ligand>
        <name>heme c</name>
        <dbReference type="ChEBI" id="CHEBI:61717"/>
        <label>1</label>
    </ligand>
    <ligandPart>
        <name>Fe</name>
        <dbReference type="ChEBI" id="CHEBI:18248"/>
    </ligandPart>
</feature>
<keyword evidence="7 21" id="KW-0349">Heme</keyword>
<accession>A0A347THM7</accession>
<dbReference type="PIRSF" id="PIRSF000006">
    <property type="entry name" value="Cbb3-Cox_fixP"/>
    <property type="match status" value="1"/>
</dbReference>
<dbReference type="KEGG" id="amar:AMRN_0335"/>
<dbReference type="InterPro" id="IPR004678">
    <property type="entry name" value="Cyt_c_oxidase_cbb3_su3"/>
</dbReference>
<evidence type="ECO:0000256" key="13">
    <source>
        <dbReference type="ARBA" id="ARBA00022982"/>
    </source>
</evidence>
<keyword evidence="15 24" id="KW-0560">Oxidoreductase</keyword>
<feature type="domain" description="Cytochrome c" evidence="23">
    <location>
        <begin position="139"/>
        <end position="295"/>
    </location>
</feature>
<evidence type="ECO:0000256" key="6">
    <source>
        <dbReference type="ARBA" id="ARBA00022519"/>
    </source>
</evidence>
<evidence type="ECO:0000256" key="5">
    <source>
        <dbReference type="ARBA" id="ARBA00022475"/>
    </source>
</evidence>
<dbReference type="InterPro" id="IPR050597">
    <property type="entry name" value="Cytochrome_c_Oxidase_Subunit"/>
</dbReference>
<dbReference type="GO" id="GO:1902600">
    <property type="term" value="P:proton transmembrane transport"/>
    <property type="evidence" value="ECO:0007669"/>
    <property type="project" value="UniProtKB-KW"/>
</dbReference>
<dbReference type="GO" id="GO:0016491">
    <property type="term" value="F:oxidoreductase activity"/>
    <property type="evidence" value="ECO:0007669"/>
    <property type="project" value="UniProtKB-KW"/>
</dbReference>
<evidence type="ECO:0000256" key="11">
    <source>
        <dbReference type="ARBA" id="ARBA00022737"/>
    </source>
</evidence>
<protein>
    <recommendedName>
        <fullName evidence="19">Cytochrome c oxidase subunit III</fullName>
    </recommendedName>
</protein>
<evidence type="ECO:0000313" key="24">
    <source>
        <dbReference type="EMBL" id="AXX86105.1"/>
    </source>
</evidence>
<keyword evidence="18 22" id="KW-0472">Membrane</keyword>
<evidence type="ECO:0000256" key="19">
    <source>
        <dbReference type="ARBA" id="ARBA00029635"/>
    </source>
</evidence>
<feature type="binding site" description="axial binding residue" evidence="20">
    <location>
        <position position="156"/>
    </location>
    <ligand>
        <name>heme c</name>
        <dbReference type="ChEBI" id="CHEBI:61717"/>
        <label>1</label>
    </ligand>
    <ligandPart>
        <name>Fe</name>
        <dbReference type="ChEBI" id="CHEBI:18248"/>
    </ligandPart>
</feature>
<dbReference type="Proteomes" id="UP000264693">
    <property type="component" value="Chromosome"/>
</dbReference>
<reference evidence="25" key="2">
    <citation type="submission" date="2017-09" db="EMBL/GenBank/DDBJ databases">
        <authorList>
            <person name="Perez-Cataluna A."/>
            <person name="Figueras M.J."/>
            <person name="Salas-Masso N."/>
        </authorList>
    </citation>
    <scope>NUCLEOTIDE SEQUENCE</scope>
    <source>
        <strain evidence="25">CECT 7727</strain>
    </source>
</reference>
<comment type="similarity">
    <text evidence="3">Belongs to the CcoP / FixP family.</text>
</comment>
<keyword evidence="12" id="KW-0375">Hydrogen ion transport</keyword>
<keyword evidence="26" id="KW-1185">Reference proteome</keyword>
<gene>
    <name evidence="24" type="primary">ccoP</name>
    <name evidence="24" type="ORF">AMRN_0335</name>
    <name evidence="25" type="ORF">CPH92_05465</name>
</gene>
<comment type="subcellular location">
    <subcellularLocation>
        <location evidence="1">Cell inner membrane</location>
    </subcellularLocation>
</comment>
<keyword evidence="13" id="KW-0249">Electron transport</keyword>
<evidence type="ECO:0000256" key="22">
    <source>
        <dbReference type="SAM" id="Phobius"/>
    </source>
</evidence>
<evidence type="ECO:0000256" key="3">
    <source>
        <dbReference type="ARBA" id="ARBA00006113"/>
    </source>
</evidence>
<dbReference type="PRINTS" id="PR00605">
    <property type="entry name" value="CYTCHROMECIC"/>
</dbReference>
<evidence type="ECO:0000313" key="25">
    <source>
        <dbReference type="EMBL" id="PHO15719.1"/>
    </source>
</evidence>
<evidence type="ECO:0000256" key="14">
    <source>
        <dbReference type="ARBA" id="ARBA00022989"/>
    </source>
</evidence>
<evidence type="ECO:0000256" key="18">
    <source>
        <dbReference type="ARBA" id="ARBA00023136"/>
    </source>
</evidence>
<keyword evidence="9 22" id="KW-0812">Transmembrane</keyword>
<organism evidence="24 27">
    <name type="scientific">Malaciobacter marinus</name>
    <dbReference type="NCBI Taxonomy" id="505249"/>
    <lineage>
        <taxon>Bacteria</taxon>
        <taxon>Pseudomonadati</taxon>
        <taxon>Campylobacterota</taxon>
        <taxon>Epsilonproteobacteria</taxon>
        <taxon>Campylobacterales</taxon>
        <taxon>Arcobacteraceae</taxon>
        <taxon>Malaciobacter</taxon>
    </lineage>
</organism>